<evidence type="ECO:0000313" key="3">
    <source>
        <dbReference type="Proteomes" id="UP000657918"/>
    </source>
</evidence>
<feature type="compositionally biased region" description="Polar residues" evidence="1">
    <location>
        <begin position="638"/>
        <end position="651"/>
    </location>
</feature>
<dbReference type="InterPro" id="IPR015915">
    <property type="entry name" value="Kelch-typ_b-propeller"/>
</dbReference>
<feature type="compositionally biased region" description="Basic and acidic residues" evidence="1">
    <location>
        <begin position="562"/>
        <end position="576"/>
    </location>
</feature>
<dbReference type="InterPro" id="IPR006652">
    <property type="entry name" value="Kelch_1"/>
</dbReference>
<comment type="caution">
    <text evidence="2">The sequence shown here is derived from an EMBL/GenBank/DDBJ whole genome shotgun (WGS) entry which is preliminary data.</text>
</comment>
<dbReference type="EMBL" id="JADGMS010000015">
    <property type="protein sequence ID" value="KAF9667716.1"/>
    <property type="molecule type" value="Genomic_DNA"/>
</dbReference>
<name>A0A835MNP3_9ROSI</name>
<dbReference type="Gene3D" id="2.120.10.80">
    <property type="entry name" value="Kelch-type beta propeller"/>
    <property type="match status" value="2"/>
</dbReference>
<evidence type="ECO:0000256" key="1">
    <source>
        <dbReference type="SAM" id="MobiDB-lite"/>
    </source>
</evidence>
<dbReference type="Proteomes" id="UP000657918">
    <property type="component" value="Unassembled WGS sequence"/>
</dbReference>
<feature type="region of interest" description="Disordered" evidence="1">
    <location>
        <begin position="591"/>
        <end position="651"/>
    </location>
</feature>
<proteinExistence type="predicted"/>
<dbReference type="SUPFAM" id="SSF117281">
    <property type="entry name" value="Kelch motif"/>
    <property type="match status" value="1"/>
</dbReference>
<evidence type="ECO:0008006" key="4">
    <source>
        <dbReference type="Google" id="ProtNLM"/>
    </source>
</evidence>
<organism evidence="2 3">
    <name type="scientific">Salix dunnii</name>
    <dbReference type="NCBI Taxonomy" id="1413687"/>
    <lineage>
        <taxon>Eukaryota</taxon>
        <taxon>Viridiplantae</taxon>
        <taxon>Streptophyta</taxon>
        <taxon>Embryophyta</taxon>
        <taxon>Tracheophyta</taxon>
        <taxon>Spermatophyta</taxon>
        <taxon>Magnoliopsida</taxon>
        <taxon>eudicotyledons</taxon>
        <taxon>Gunneridae</taxon>
        <taxon>Pentapetalae</taxon>
        <taxon>rosids</taxon>
        <taxon>fabids</taxon>
        <taxon>Malpighiales</taxon>
        <taxon>Salicaceae</taxon>
        <taxon>Saliceae</taxon>
        <taxon>Salix</taxon>
    </lineage>
</organism>
<sequence length="651" mass="72763">MRWERVQLQHEGVQIKELNGPGKRWGHTCNSIKGGRFLYVFGGYGKDNCQTNQVHVFDTVNQTWSQPVLNGTPPVPRDSHTCTTVGDNLYVFGGTDGKNPLKDLHILDTSSHTWITPNVRGDGPEAREGHGAALVGKRLFIFGGCGKSLDNYHEVYYDDLYIFNTETFVWKQAITTGTPPSARDSHTCSSWRDKIIVIGGEDGHDYYLSDVHVLDTETLVWKELNTSGQRLPPRAGHSSVAFGKNLFVFGGFTDAQNLYDDFYMLDVETGVWTKVMTTGDGPSARFSVAGDCLDPQKGGVLVFIGGCNKSLEALEDMYYLHTGHTRVQDEWRPEKLSLKKQLKLKCQEQNRNSSVHDKVLVQIDTNADFHHAMPSNAQPVKKGLGHVIDWELNCVTKAFDDNIQIRLMTYLKGQKHSRLQTYDEFLVGICLGFVHLICFLRKGELLQTSCRSEMNFNLRERSGRENFPLNQTNFHQGKKTFQAKVTESLPHGYTIETTVDGKPLRGILFSNKPSSPKIVNHNNSRKRASAEIGLGLNGDYNSKPKTSKTLKQDAEENMQPDNAHEESTAKEPKTEAGVHDLTNLASSNVYQSHEAPHNAEPPVAPTLNLNDDMISDAPNSDTEFSREKSTPAEDSMTWFLNQDGQTPSAEV</sequence>
<dbReference type="Pfam" id="PF01344">
    <property type="entry name" value="Kelch_1"/>
    <property type="match status" value="1"/>
</dbReference>
<keyword evidence="3" id="KW-1185">Reference proteome</keyword>
<dbReference type="SMART" id="SM00612">
    <property type="entry name" value="Kelch"/>
    <property type="match status" value="3"/>
</dbReference>
<evidence type="ECO:0000313" key="2">
    <source>
        <dbReference type="EMBL" id="KAF9667716.1"/>
    </source>
</evidence>
<protein>
    <recommendedName>
        <fullName evidence="4">Galactose oxidase/kelch repeat superfamily protein</fullName>
    </recommendedName>
</protein>
<accession>A0A835MNP3</accession>
<dbReference type="OrthoDB" id="10251809at2759"/>
<gene>
    <name evidence="2" type="ORF">SADUNF_Sadunf15G0052500</name>
</gene>
<feature type="region of interest" description="Disordered" evidence="1">
    <location>
        <begin position="532"/>
        <end position="576"/>
    </location>
</feature>
<dbReference type="PANTHER" id="PTHR23244">
    <property type="entry name" value="KELCH REPEAT DOMAIN"/>
    <property type="match status" value="1"/>
</dbReference>
<dbReference type="Pfam" id="PF24681">
    <property type="entry name" value="Kelch_KLHDC2_KLHL20_DRC7"/>
    <property type="match status" value="1"/>
</dbReference>
<feature type="compositionally biased region" description="Polar residues" evidence="1">
    <location>
        <begin position="539"/>
        <end position="549"/>
    </location>
</feature>
<dbReference type="AlphaFoldDB" id="A0A835MNP3"/>
<dbReference type="PANTHER" id="PTHR23244:SF471">
    <property type="entry name" value="GUANINE NUCLEOTIDE-BINDING PROTEIN SUBUNIT BETA 1-RELATED"/>
    <property type="match status" value="1"/>
</dbReference>
<reference evidence="2 3" key="1">
    <citation type="submission" date="2020-10" db="EMBL/GenBank/DDBJ databases">
        <title>Plant Genome Project.</title>
        <authorList>
            <person name="Zhang R.-G."/>
        </authorList>
    </citation>
    <scope>NUCLEOTIDE SEQUENCE [LARGE SCALE GENOMIC DNA]</scope>
    <source>
        <strain evidence="2">FAFU-HL-1</strain>
        <tissue evidence="2">Leaf</tissue>
    </source>
</reference>